<keyword evidence="9" id="KW-1185">Reference proteome</keyword>
<name>A0A152A2E6_TIELA</name>
<dbReference type="PANTHER" id="PTHR12616">
    <property type="entry name" value="VACUOLAR PROTEIN SORTING VPS41"/>
    <property type="match status" value="1"/>
</dbReference>
<evidence type="ECO:0000313" key="8">
    <source>
        <dbReference type="EMBL" id="KYR00389.1"/>
    </source>
</evidence>
<dbReference type="GO" id="GO:0009267">
    <property type="term" value="P:cellular response to starvation"/>
    <property type="evidence" value="ECO:0007669"/>
    <property type="project" value="TreeGrafter"/>
</dbReference>
<dbReference type="InterPro" id="IPR057780">
    <property type="entry name" value="Beta-prop_Vps41"/>
</dbReference>
<dbReference type="FunCoup" id="A0A152A2E6">
    <property type="interactions" value="492"/>
</dbReference>
<dbReference type="InterPro" id="IPR015943">
    <property type="entry name" value="WD40/YVTN_repeat-like_dom_sf"/>
</dbReference>
<feature type="compositionally biased region" description="Basic and acidic residues" evidence="6">
    <location>
        <begin position="1"/>
        <end position="10"/>
    </location>
</feature>
<evidence type="ECO:0000313" key="9">
    <source>
        <dbReference type="Proteomes" id="UP000076078"/>
    </source>
</evidence>
<dbReference type="STRING" id="361077.A0A152A2E6"/>
<feature type="domain" description="Vps41 beta-propeller" evidence="7">
    <location>
        <begin position="127"/>
        <end position="485"/>
    </location>
</feature>
<dbReference type="GO" id="GO:0006623">
    <property type="term" value="P:protein targeting to vacuole"/>
    <property type="evidence" value="ECO:0007669"/>
    <property type="project" value="InterPro"/>
</dbReference>
<dbReference type="FunFam" id="1.25.40.10:FF:001482">
    <property type="entry name" value="Vacuolar protein sorting-associated protein 41"/>
    <property type="match status" value="1"/>
</dbReference>
<dbReference type="GO" id="GO:0005770">
    <property type="term" value="C:late endosome"/>
    <property type="evidence" value="ECO:0007669"/>
    <property type="project" value="UniProtKB-UniRule"/>
</dbReference>
<dbReference type="SUPFAM" id="SSF50978">
    <property type="entry name" value="WD40 repeat-like"/>
    <property type="match status" value="1"/>
</dbReference>
<evidence type="ECO:0000259" key="7">
    <source>
        <dbReference type="Pfam" id="PF23411"/>
    </source>
</evidence>
<proteinExistence type="inferred from homology"/>
<organism evidence="8 9">
    <name type="scientific">Tieghemostelium lacteum</name>
    <name type="common">Slime mold</name>
    <name type="synonym">Dictyostelium lacteum</name>
    <dbReference type="NCBI Taxonomy" id="361077"/>
    <lineage>
        <taxon>Eukaryota</taxon>
        <taxon>Amoebozoa</taxon>
        <taxon>Evosea</taxon>
        <taxon>Eumycetozoa</taxon>
        <taxon>Dictyostelia</taxon>
        <taxon>Dictyosteliales</taxon>
        <taxon>Raperosteliaceae</taxon>
        <taxon>Tieghemostelium</taxon>
    </lineage>
</organism>
<dbReference type="PIRSF" id="PIRSF028921">
    <property type="entry name" value="VPS41"/>
    <property type="match status" value="1"/>
</dbReference>
<comment type="similarity">
    <text evidence="1 4">Belongs to the VPS41 family.</text>
</comment>
<dbReference type="InParanoid" id="A0A152A2E6"/>
<feature type="compositionally biased region" description="Acidic residues" evidence="6">
    <location>
        <begin position="11"/>
        <end position="21"/>
    </location>
</feature>
<evidence type="ECO:0000256" key="1">
    <source>
        <dbReference type="ARBA" id="ARBA00009582"/>
    </source>
</evidence>
<evidence type="ECO:0000256" key="3">
    <source>
        <dbReference type="ARBA" id="ARBA00022927"/>
    </source>
</evidence>
<dbReference type="InterPro" id="IPR045111">
    <property type="entry name" value="Vps41/Vps8"/>
</dbReference>
<accession>A0A152A2E6</accession>
<reference evidence="8 9" key="1">
    <citation type="submission" date="2015-12" db="EMBL/GenBank/DDBJ databases">
        <title>Dictyostelia acquired genes for synthesis and detection of signals that induce cell-type specialization by lateral gene transfer from prokaryotes.</title>
        <authorList>
            <person name="Gloeckner G."/>
            <person name="Schaap P."/>
        </authorList>
    </citation>
    <scope>NUCLEOTIDE SEQUENCE [LARGE SCALE GENOMIC DNA]</scope>
    <source>
        <strain evidence="8 9">TK</strain>
    </source>
</reference>
<evidence type="ECO:0000256" key="5">
    <source>
        <dbReference type="PROSITE-ProRule" id="PRU01006"/>
    </source>
</evidence>
<evidence type="ECO:0000256" key="6">
    <source>
        <dbReference type="SAM" id="MobiDB-lite"/>
    </source>
</evidence>
<sequence length="1005" mass="114751">MNGNNHHYENENEDDDEDEYEEVEVEVEVDEDGNEFIVDQKVLNGNHNGYHIVNGNGSLTNHVIKDVNGNIINESEIIQGDGDEDEEYEEIEVEIEEEYEEEEEEEAKNQSTPGGDSKEIEEIEPILKYNRLAYDITEILKKDAASCMAVHPKFLVLGTHWGSVSIHDFEGNEIKKFDCHTTTITELVIDPTGDYIASCSDDGKIVINPFDSKTGEIITFNSDRPISALALDPEFSKKNNRQLVSGGKSGQLLLKEKGWFRYKETIIHQGEGPIYAIKWSGLFIAWANDKGVKIYDCSTNTKIAHIPREEGAPRGELYRCCLCWEKANTLIIGWAKSVEVIQIIDKIDSLTGNTVKTAQMMNKFQTHYWISGIAPFGEELVILGYNDINMVEGFDDPNSQSATPKMLAGTSSPNSITGAWNQGRVESAAKPSIHIVSRKTNQSITTDHLSVNGFSHYKATDYRLDYNTDENIFYIVCPKDVVAAKPRNVDDHLAWLISKLKYDEALEEVEKDQKTLKILPPTKIKEIGEKYIEHLLERKEIRKAASLCPKICQKDPDLWEKWILRFYKIGGIQLLCPHIPIGNPSLSCTVYEMFLNHFLKQDPAMFLETVTNWPSNIYNIQTIITTAEEYLSKHQNETIMIALAKLYTYENSYEKTLDIYLKLKKGNVFDLINQHEELYNSIQNKVVAFIDFNQQEAIKVLVANTDKITIGVVVAQLSSKQEYLHHYLHNLFLKDAHIAEEFHELQISLYAQYEPSLLLHFLKNSFHYSLEKALEICKKKNLYEEMVFLLGRIGNSKEALNLILDKLGNIKDAVEFVEQQQDADLWEYFISKSMNNSSYISELLENIGSNVDPIKLIRLIPEKMEIKNLRNRLVKILSDYNLQMSLREGCKEILKSDCVFLAEALFDSLRMGRVAEEYSKCATCSQPITVPKPDCSIVLYFCNHTYHSRCLKVNEVDDPNSQNQPQKQQQQQISSNTEFIFGCCPICFVQNNQSKLITKGTRKIG</sequence>
<dbReference type="SMART" id="SM00299">
    <property type="entry name" value="CLH"/>
    <property type="match status" value="1"/>
</dbReference>
<comment type="caution">
    <text evidence="8">The sequence shown here is derived from an EMBL/GenBank/DDBJ whole genome shotgun (WGS) entry which is preliminary data.</text>
</comment>
<dbReference type="InterPro" id="IPR000547">
    <property type="entry name" value="Clathrin_H-chain/VPS_repeat"/>
</dbReference>
<dbReference type="OMA" id="PQLVWQD"/>
<dbReference type="SMART" id="SM00320">
    <property type="entry name" value="WD40"/>
    <property type="match status" value="2"/>
</dbReference>
<feature type="repeat" description="CHCR" evidence="5">
    <location>
        <begin position="698"/>
        <end position="842"/>
    </location>
</feature>
<feature type="region of interest" description="Disordered" evidence="6">
    <location>
        <begin position="97"/>
        <end position="118"/>
    </location>
</feature>
<gene>
    <name evidence="8" type="ORF">DLAC_03137</name>
</gene>
<dbReference type="Pfam" id="PF23556">
    <property type="entry name" value="TPR_Vps41"/>
    <property type="match status" value="1"/>
</dbReference>
<dbReference type="InterPro" id="IPR001680">
    <property type="entry name" value="WD40_rpt"/>
</dbReference>
<dbReference type="PROSITE" id="PS50236">
    <property type="entry name" value="CHCR"/>
    <property type="match status" value="1"/>
</dbReference>
<dbReference type="OrthoDB" id="244107at2759"/>
<dbReference type="Pfam" id="PF23411">
    <property type="entry name" value="Beta-prop_Vps41"/>
    <property type="match status" value="1"/>
</dbReference>
<dbReference type="GO" id="GO:0034058">
    <property type="term" value="P:endosomal vesicle fusion"/>
    <property type="evidence" value="ECO:0007669"/>
    <property type="project" value="UniProtKB-UniRule"/>
</dbReference>
<dbReference type="InterPro" id="IPR036322">
    <property type="entry name" value="WD40_repeat_dom_sf"/>
</dbReference>
<evidence type="ECO:0000256" key="4">
    <source>
        <dbReference type="PIRNR" id="PIRNR028921"/>
    </source>
</evidence>
<keyword evidence="3 4" id="KW-0653">Protein transport</keyword>
<dbReference type="GO" id="GO:0030897">
    <property type="term" value="C:HOPS complex"/>
    <property type="evidence" value="ECO:0007669"/>
    <property type="project" value="UniProtKB-UniRule"/>
</dbReference>
<dbReference type="InterPro" id="IPR011990">
    <property type="entry name" value="TPR-like_helical_dom_sf"/>
</dbReference>
<dbReference type="PANTHER" id="PTHR12616:SF1">
    <property type="entry name" value="VACUOLAR PROTEIN SORTING-ASSOCIATED PROTEIN 41 HOMOLOG"/>
    <property type="match status" value="1"/>
</dbReference>
<dbReference type="InterPro" id="IPR016902">
    <property type="entry name" value="Vps41"/>
</dbReference>
<evidence type="ECO:0000256" key="2">
    <source>
        <dbReference type="ARBA" id="ARBA00022448"/>
    </source>
</evidence>
<dbReference type="AlphaFoldDB" id="A0A152A2E6"/>
<keyword evidence="2 4" id="KW-0813">Transport</keyword>
<dbReference type="Gene3D" id="2.130.10.10">
    <property type="entry name" value="YVTN repeat-like/Quinoprotein amine dehydrogenase"/>
    <property type="match status" value="1"/>
</dbReference>
<dbReference type="GO" id="GO:0016236">
    <property type="term" value="P:macroautophagy"/>
    <property type="evidence" value="ECO:0007669"/>
    <property type="project" value="TreeGrafter"/>
</dbReference>
<dbReference type="EMBL" id="LODT01000015">
    <property type="protein sequence ID" value="KYR00389.1"/>
    <property type="molecule type" value="Genomic_DNA"/>
</dbReference>
<dbReference type="Gene3D" id="1.25.40.10">
    <property type="entry name" value="Tetratricopeptide repeat domain"/>
    <property type="match status" value="1"/>
</dbReference>
<feature type="region of interest" description="Disordered" evidence="6">
    <location>
        <begin position="1"/>
        <end position="21"/>
    </location>
</feature>
<feature type="compositionally biased region" description="Acidic residues" evidence="6">
    <location>
        <begin position="97"/>
        <end position="106"/>
    </location>
</feature>
<dbReference type="Proteomes" id="UP000076078">
    <property type="component" value="Unassembled WGS sequence"/>
</dbReference>
<protein>
    <submittedName>
        <fullName evidence="8">RING zinc finger-containing protein</fullName>
    </submittedName>
</protein>